<dbReference type="SUPFAM" id="SSF55486">
    <property type="entry name" value="Metalloproteases ('zincins'), catalytic domain"/>
    <property type="match status" value="1"/>
</dbReference>
<evidence type="ECO:0000256" key="5">
    <source>
        <dbReference type="ARBA" id="ARBA00023157"/>
    </source>
</evidence>
<evidence type="ECO:0000256" key="7">
    <source>
        <dbReference type="PROSITE-ProRule" id="PRU00076"/>
    </source>
</evidence>
<dbReference type="CDD" id="cd04269">
    <property type="entry name" value="ZnMc_adamalysin_II_like"/>
    <property type="match status" value="1"/>
</dbReference>
<feature type="domain" description="EGF-like" evidence="12">
    <location>
        <begin position="760"/>
        <end position="797"/>
    </location>
</feature>
<comment type="caution">
    <text evidence="15">The sequence shown here is derived from an EMBL/GenBank/DDBJ whole genome shotgun (WGS) entry which is preliminary data.</text>
</comment>
<feature type="disulfide bond" evidence="7">
    <location>
        <begin position="787"/>
        <end position="796"/>
    </location>
</feature>
<feature type="compositionally biased region" description="Basic and acidic residues" evidence="9">
    <location>
        <begin position="1277"/>
        <end position="1286"/>
    </location>
</feature>
<dbReference type="InterPro" id="IPR024079">
    <property type="entry name" value="MetalloPept_cat_dom_sf"/>
</dbReference>
<evidence type="ECO:0000256" key="1">
    <source>
        <dbReference type="ARBA" id="ARBA00004479"/>
    </source>
</evidence>
<feature type="signal peptide" evidence="11">
    <location>
        <begin position="1"/>
        <end position="26"/>
    </location>
</feature>
<dbReference type="PANTHER" id="PTHR11905:SF237">
    <property type="entry name" value="MIND-MELD, ISOFORM J"/>
    <property type="match status" value="1"/>
</dbReference>
<dbReference type="PROSITE" id="PS50026">
    <property type="entry name" value="EGF_3"/>
    <property type="match status" value="1"/>
</dbReference>
<keyword evidence="2 10" id="KW-0812">Transmembrane</keyword>
<keyword evidence="11" id="KW-0732">Signal</keyword>
<evidence type="ECO:0000313" key="16">
    <source>
        <dbReference type="Proteomes" id="UP000318571"/>
    </source>
</evidence>
<dbReference type="Gene3D" id="4.10.70.10">
    <property type="entry name" value="Disintegrin domain"/>
    <property type="match status" value="1"/>
</dbReference>
<dbReference type="Pfam" id="PF23106">
    <property type="entry name" value="EGF_Teneurin"/>
    <property type="match status" value="1"/>
</dbReference>
<dbReference type="FunFam" id="3.40.390.10:FF:000002">
    <property type="entry name" value="Disintegrin and metalloproteinase domain-containing protein 22"/>
    <property type="match status" value="1"/>
</dbReference>
<evidence type="ECO:0000259" key="12">
    <source>
        <dbReference type="PROSITE" id="PS50026"/>
    </source>
</evidence>
<evidence type="ECO:0000259" key="14">
    <source>
        <dbReference type="PROSITE" id="PS50215"/>
    </source>
</evidence>
<dbReference type="PROSITE" id="PS50215">
    <property type="entry name" value="ADAM_MEPRO"/>
    <property type="match status" value="1"/>
</dbReference>
<dbReference type="GO" id="GO:0004222">
    <property type="term" value="F:metalloendopeptidase activity"/>
    <property type="evidence" value="ECO:0007669"/>
    <property type="project" value="InterPro"/>
</dbReference>
<feature type="binding site" evidence="8">
    <location>
        <position position="462"/>
    </location>
    <ligand>
        <name>Zn(2+)</name>
        <dbReference type="ChEBI" id="CHEBI:29105"/>
        <note>catalytic</note>
    </ligand>
</feature>
<comment type="subcellular location">
    <subcellularLocation>
        <location evidence="1">Membrane</location>
        <topology evidence="1">Single-pass type I membrane protein</topology>
    </subcellularLocation>
</comment>
<dbReference type="GO" id="GO:0046872">
    <property type="term" value="F:metal ion binding"/>
    <property type="evidence" value="ECO:0007669"/>
    <property type="project" value="UniProtKB-KW"/>
</dbReference>
<name>A0A553PP52_TIGCA</name>
<dbReference type="InterPro" id="IPR006586">
    <property type="entry name" value="ADAM_Cys-rich"/>
</dbReference>
<dbReference type="InterPro" id="IPR001590">
    <property type="entry name" value="Peptidase_M12B"/>
</dbReference>
<feature type="compositionally biased region" description="Low complexity" evidence="9">
    <location>
        <begin position="1150"/>
        <end position="1164"/>
    </location>
</feature>
<evidence type="ECO:0000256" key="9">
    <source>
        <dbReference type="SAM" id="MobiDB-lite"/>
    </source>
</evidence>
<dbReference type="FunFam" id="4.10.70.10:FF:000001">
    <property type="entry name" value="Disintegrin and metalloproteinase domain-containing protein 22"/>
    <property type="match status" value="1"/>
</dbReference>
<keyword evidence="5 7" id="KW-1015">Disulfide bond</keyword>
<feature type="region of interest" description="Disordered" evidence="9">
    <location>
        <begin position="1000"/>
        <end position="1026"/>
    </location>
</feature>
<feature type="domain" description="Peptidase M12B" evidence="14">
    <location>
        <begin position="312"/>
        <end position="520"/>
    </location>
</feature>
<feature type="compositionally biased region" description="Polar residues" evidence="9">
    <location>
        <begin position="1004"/>
        <end position="1013"/>
    </location>
</feature>
<dbReference type="Pfam" id="PF00200">
    <property type="entry name" value="Disintegrin"/>
    <property type="match status" value="1"/>
</dbReference>
<keyword evidence="3 10" id="KW-1133">Transmembrane helix</keyword>
<dbReference type="Proteomes" id="UP000318571">
    <property type="component" value="Chromosome 6"/>
</dbReference>
<feature type="domain" description="Disintegrin" evidence="13">
    <location>
        <begin position="526"/>
        <end position="614"/>
    </location>
</feature>
<feature type="disulfide bond" evidence="6">
    <location>
        <begin position="586"/>
        <end position="606"/>
    </location>
</feature>
<dbReference type="Gene3D" id="2.10.25.10">
    <property type="entry name" value="Laminin"/>
    <property type="match status" value="1"/>
</dbReference>
<dbReference type="EMBL" id="VCGU01000002">
    <property type="protein sequence ID" value="TRY79450.1"/>
    <property type="molecule type" value="Genomic_DNA"/>
</dbReference>
<dbReference type="OMA" id="VIYIETW"/>
<feature type="binding site" evidence="8">
    <location>
        <position position="456"/>
    </location>
    <ligand>
        <name>Zn(2+)</name>
        <dbReference type="ChEBI" id="CHEBI:29105"/>
        <note>catalytic</note>
    </ligand>
</feature>
<dbReference type="Gene3D" id="3.40.390.10">
    <property type="entry name" value="Collagenase (Catalytic Domain)"/>
    <property type="match status" value="1"/>
</dbReference>
<feature type="region of interest" description="Disordered" evidence="9">
    <location>
        <begin position="262"/>
        <end position="289"/>
    </location>
</feature>
<evidence type="ECO:0000256" key="3">
    <source>
        <dbReference type="ARBA" id="ARBA00022989"/>
    </source>
</evidence>
<feature type="region of interest" description="Disordered" evidence="9">
    <location>
        <begin position="1051"/>
        <end position="1097"/>
    </location>
</feature>
<reference evidence="15 16" key="1">
    <citation type="journal article" date="2018" name="Nat. Ecol. Evol.">
        <title>Genomic signatures of mitonuclear coevolution across populations of Tigriopus californicus.</title>
        <authorList>
            <person name="Barreto F.S."/>
            <person name="Watson E.T."/>
            <person name="Lima T.G."/>
            <person name="Willett C.S."/>
            <person name="Edmands S."/>
            <person name="Li W."/>
            <person name="Burton R.S."/>
        </authorList>
    </citation>
    <scope>NUCLEOTIDE SEQUENCE [LARGE SCALE GENOMIC DNA]</scope>
    <source>
        <strain evidence="15 16">San Diego</strain>
    </source>
</reference>
<dbReference type="GO" id="GO:0016020">
    <property type="term" value="C:membrane"/>
    <property type="evidence" value="ECO:0007669"/>
    <property type="project" value="UniProtKB-SubCell"/>
</dbReference>
<feature type="compositionally biased region" description="Basic and acidic residues" evidence="9">
    <location>
        <begin position="1016"/>
        <end position="1026"/>
    </location>
</feature>
<feature type="compositionally biased region" description="Low complexity" evidence="9">
    <location>
        <begin position="1051"/>
        <end position="1063"/>
    </location>
</feature>
<evidence type="ECO:0000256" key="11">
    <source>
        <dbReference type="SAM" id="SignalP"/>
    </source>
</evidence>
<keyword evidence="7" id="KW-0245">EGF-like domain</keyword>
<dbReference type="PROSITE" id="PS50214">
    <property type="entry name" value="DISINTEGRIN_2"/>
    <property type="match status" value="1"/>
</dbReference>
<dbReference type="InterPro" id="IPR000742">
    <property type="entry name" value="EGF"/>
</dbReference>
<comment type="caution">
    <text evidence="7">Lacks conserved residue(s) required for the propagation of feature annotation.</text>
</comment>
<dbReference type="GO" id="GO:0006508">
    <property type="term" value="P:proteolysis"/>
    <property type="evidence" value="ECO:0007669"/>
    <property type="project" value="InterPro"/>
</dbReference>
<accession>A0A553PP52</accession>
<dbReference type="SMART" id="SM00050">
    <property type="entry name" value="DISIN"/>
    <property type="match status" value="1"/>
</dbReference>
<evidence type="ECO:0000256" key="10">
    <source>
        <dbReference type="SAM" id="Phobius"/>
    </source>
</evidence>
<feature type="region of interest" description="Disordered" evidence="9">
    <location>
        <begin position="27"/>
        <end position="49"/>
    </location>
</feature>
<dbReference type="InterPro" id="IPR018358">
    <property type="entry name" value="Disintegrin_CS"/>
</dbReference>
<evidence type="ECO:0000259" key="13">
    <source>
        <dbReference type="PROSITE" id="PS50214"/>
    </source>
</evidence>
<feature type="region of interest" description="Disordered" evidence="9">
    <location>
        <begin position="1144"/>
        <end position="1172"/>
    </location>
</feature>
<dbReference type="SMART" id="SM00608">
    <property type="entry name" value="ACR"/>
    <property type="match status" value="1"/>
</dbReference>
<feature type="binding site" evidence="8">
    <location>
        <position position="452"/>
    </location>
    <ligand>
        <name>Zn(2+)</name>
        <dbReference type="ChEBI" id="CHEBI:29105"/>
        <note>catalytic</note>
    </ligand>
</feature>
<feature type="compositionally biased region" description="Polar residues" evidence="9">
    <location>
        <begin position="1308"/>
        <end position="1321"/>
    </location>
</feature>
<keyword evidence="16" id="KW-1185">Reference proteome</keyword>
<dbReference type="InterPro" id="IPR001762">
    <property type="entry name" value="Disintegrin_dom"/>
</dbReference>
<dbReference type="PROSITE" id="PS00022">
    <property type="entry name" value="EGF_1"/>
    <property type="match status" value="1"/>
</dbReference>
<protein>
    <recommendedName>
        <fullName evidence="17">Peptidase M12B domain-containing protein</fullName>
    </recommendedName>
</protein>
<feature type="region of interest" description="Disordered" evidence="9">
    <location>
        <begin position="1240"/>
        <end position="1469"/>
    </location>
</feature>
<dbReference type="PROSITE" id="PS00427">
    <property type="entry name" value="DISINTEGRIN_1"/>
    <property type="match status" value="1"/>
</dbReference>
<dbReference type="Pfam" id="PF08516">
    <property type="entry name" value="ADAM_CR"/>
    <property type="match status" value="1"/>
</dbReference>
<dbReference type="Pfam" id="PF01421">
    <property type="entry name" value="Reprolysin"/>
    <property type="match status" value="1"/>
</dbReference>
<feature type="compositionally biased region" description="Polar residues" evidence="9">
    <location>
        <begin position="27"/>
        <end position="39"/>
    </location>
</feature>
<evidence type="ECO:0000256" key="6">
    <source>
        <dbReference type="PROSITE-ProRule" id="PRU00068"/>
    </source>
</evidence>
<keyword evidence="8" id="KW-0862">Zinc</keyword>
<feature type="compositionally biased region" description="Low complexity" evidence="9">
    <location>
        <begin position="1398"/>
        <end position="1411"/>
    </location>
</feature>
<dbReference type="STRING" id="6832.A0A553PP52"/>
<dbReference type="Pfam" id="PF01562">
    <property type="entry name" value="Pep_M12B_propep"/>
    <property type="match status" value="1"/>
</dbReference>
<dbReference type="SUPFAM" id="SSF57552">
    <property type="entry name" value="Blood coagulation inhibitor (disintegrin)"/>
    <property type="match status" value="1"/>
</dbReference>
<keyword evidence="4 10" id="KW-0472">Membrane</keyword>
<dbReference type="PANTHER" id="PTHR11905">
    <property type="entry name" value="ADAM A DISINTEGRIN AND METALLOPROTEASE DOMAIN"/>
    <property type="match status" value="1"/>
</dbReference>
<feature type="chain" id="PRO_5022074030" description="Peptidase M12B domain-containing protein" evidence="11">
    <location>
        <begin position="27"/>
        <end position="1488"/>
    </location>
</feature>
<evidence type="ECO:0008006" key="17">
    <source>
        <dbReference type="Google" id="ProtNLM"/>
    </source>
</evidence>
<organism evidence="15 16">
    <name type="scientific">Tigriopus californicus</name>
    <name type="common">Marine copepod</name>
    <dbReference type="NCBI Taxonomy" id="6832"/>
    <lineage>
        <taxon>Eukaryota</taxon>
        <taxon>Metazoa</taxon>
        <taxon>Ecdysozoa</taxon>
        <taxon>Arthropoda</taxon>
        <taxon>Crustacea</taxon>
        <taxon>Multicrustacea</taxon>
        <taxon>Hexanauplia</taxon>
        <taxon>Copepoda</taxon>
        <taxon>Harpacticoida</taxon>
        <taxon>Harpacticidae</taxon>
        <taxon>Tigriopus</taxon>
    </lineage>
</organism>
<feature type="transmembrane region" description="Helical" evidence="10">
    <location>
        <begin position="842"/>
        <end position="866"/>
    </location>
</feature>
<keyword evidence="8" id="KW-0479">Metal-binding</keyword>
<evidence type="ECO:0000256" key="4">
    <source>
        <dbReference type="ARBA" id="ARBA00023136"/>
    </source>
</evidence>
<evidence type="ECO:0000256" key="8">
    <source>
        <dbReference type="PROSITE-ProRule" id="PRU00276"/>
    </source>
</evidence>
<sequence>MGSTFRSTIAMLVRLGFLVFVPVTWSQHGSSRPANTNPGSLYMGSEGSPGTLGLDESNYDLILDESPRGEVERLLRDHKQNQDLVRNLGSRYYQVVYPLQVGNREMTGVSTREINTFGATFGGRGVNEPPDRAPISSQKHFRRTSLLIRAFQHKFILEMELNTRLLAPNIRQKEFLQEGAVSVTQEDLEHCYYHATVKDYSGSEFIPGSMAALHTCNGVSGIVHLGNETFVIQPFYGGDLSSKHPHVIYEYSDKSPQGCAVTGNYDAPSIGRKRKRRNGSTTTASPLTTPGGLDQIFNLTSRNKRDVRTVKKFIEVALVLDKAMFDLREESSRKEVIHDAIQVANIADLYFKNSLNTRLSLVYIETWQDQNQAAGFARQRSINQALVDFSDYVGRKLYKIDRDTTQLLTGQKFDGGRSTISTVGTICAGKAVGISVDIDIFEPHILAANLAHAIGHNLGFRHDEDGASNFCGCQDWHGCIMKPTVIGEEGIQPYKFSACSSEQFQQWMGDGHALCLLNKPNQLADFGSCGNGVIDDGEDCDCGSTEECESKDPCCDPVTCRLKRESECSTGPCCDSCKLRPAGFPCRESNNECDLTEICTGFSGQCPPDLFVKNAVPCHQGKGYCFNGDCPLMTDQCQAIWGRMADKAEESCFQQFNTGGTFNGNCGKIRFSGQYKPCEQANIECGTLHCQGGNNKPTISQGTYTTHTQTFNGKEVHCKIMGTEFNDMGEDYGMIQDGTRCGNEMICLNQSCISIRPMMSYTRCPADSQNIECAGRGICSNMNTCVCAEGFTGPDCSKVSTTLPPPFYPPTLPPMHPTPVSSFIDVTPSNTYILKESDSDTIIMVVILVASVGTVFMLFALMALCYRRKSAMPKYEPPYMKRNMMRGYSHPNSPHPSQHLTPDHTFDDGSKLSLGGFPSGTYRSADLDYYREHSLQQMKRMGNHGGPMMGSSSMLADPNYQSEKGGILKKPGPYGPMDAAALEKDKWMEENAERFSRMDRMDRISTSSQNQLTDRGPPHIPHDARSLSEVERTLKSLNGYHEGILEALRSAAASSSHRGSNTSSGGGVGDRLPPPPPPHGGTSSFGAHRSSTASLSEELRKQLTEGYIDSYGRGGGGGGGGGVGGVMGGADLVAAMAATLKRSSREKLDNVQQQQSNNVQQQQSSDHDAPGPIRIRNLEDLIRQLEHSSRHMSPSGSEDIRESEAERHFRAMAQGLVSSMRNPPTESETDSIESIYKQLSGPPRAQNTQDREDQAFGIGHYHHHTPSNSGAAGGTLGRDRDRDREAAHRRRSSAGGTGGPGSPVASHGSANSSLKFRSSRLSGLDGCGNRISPPRTPRAYGQVTGGAGAELFDPNGGVDTISPGDGGLTPGSTFDASEVDRCVRRGSSGPPSSNMAGGHSSSTAGVSPSSGQLMQIFTRSHEESRSPPSDESSYQGSIPGSAPSDRSYNGGGNIYTSGLSEGSRDSLETSDIQNALRGSGFYVPDYKH</sequence>
<feature type="compositionally biased region" description="Polar residues" evidence="9">
    <location>
        <begin position="279"/>
        <end position="288"/>
    </location>
</feature>
<dbReference type="InterPro" id="IPR034027">
    <property type="entry name" value="Reprolysin_adamalysin"/>
</dbReference>
<evidence type="ECO:0000256" key="2">
    <source>
        <dbReference type="ARBA" id="ARBA00022692"/>
    </source>
</evidence>
<dbReference type="InterPro" id="IPR036436">
    <property type="entry name" value="Disintegrin_dom_sf"/>
</dbReference>
<gene>
    <name evidence="15" type="ORF">TCAL_07554</name>
</gene>
<dbReference type="PROSITE" id="PS01186">
    <property type="entry name" value="EGF_2"/>
    <property type="match status" value="1"/>
</dbReference>
<proteinExistence type="predicted"/>
<evidence type="ECO:0000313" key="15">
    <source>
        <dbReference type="EMBL" id="TRY79450.1"/>
    </source>
</evidence>
<feature type="compositionally biased region" description="Polar residues" evidence="9">
    <location>
        <begin position="1082"/>
        <end position="1095"/>
    </location>
</feature>
<dbReference type="InterPro" id="IPR002870">
    <property type="entry name" value="Peptidase_M12B_N"/>
</dbReference>